<gene>
    <name evidence="3" type="ORF">CYNAS_LOCUS2065</name>
</gene>
<feature type="chain" id="PRO_5041369737" evidence="2">
    <location>
        <begin position="19"/>
        <end position="189"/>
    </location>
</feature>
<evidence type="ECO:0000256" key="2">
    <source>
        <dbReference type="SAM" id="SignalP"/>
    </source>
</evidence>
<feature type="compositionally biased region" description="Acidic residues" evidence="1">
    <location>
        <begin position="172"/>
        <end position="189"/>
    </location>
</feature>
<keyword evidence="2" id="KW-0732">Signal</keyword>
<organism evidence="3 4">
    <name type="scientific">Cylicocyclus nassatus</name>
    <name type="common">Nematode worm</name>
    <dbReference type="NCBI Taxonomy" id="53992"/>
    <lineage>
        <taxon>Eukaryota</taxon>
        <taxon>Metazoa</taxon>
        <taxon>Ecdysozoa</taxon>
        <taxon>Nematoda</taxon>
        <taxon>Chromadorea</taxon>
        <taxon>Rhabditida</taxon>
        <taxon>Rhabditina</taxon>
        <taxon>Rhabditomorpha</taxon>
        <taxon>Strongyloidea</taxon>
        <taxon>Strongylidae</taxon>
        <taxon>Cylicocyclus</taxon>
    </lineage>
</organism>
<feature type="region of interest" description="Disordered" evidence="1">
    <location>
        <begin position="167"/>
        <end position="189"/>
    </location>
</feature>
<accession>A0AA36DLX2</accession>
<evidence type="ECO:0000313" key="3">
    <source>
        <dbReference type="EMBL" id="CAJ0590082.1"/>
    </source>
</evidence>
<proteinExistence type="predicted"/>
<reference evidence="3" key="1">
    <citation type="submission" date="2023-07" db="EMBL/GenBank/DDBJ databases">
        <authorList>
            <consortium name="CYATHOMIX"/>
        </authorList>
    </citation>
    <scope>NUCLEOTIDE SEQUENCE</scope>
    <source>
        <strain evidence="3">N/A</strain>
    </source>
</reference>
<feature type="signal peptide" evidence="2">
    <location>
        <begin position="1"/>
        <end position="18"/>
    </location>
</feature>
<comment type="caution">
    <text evidence="3">The sequence shown here is derived from an EMBL/GenBank/DDBJ whole genome shotgun (WGS) entry which is preliminary data.</text>
</comment>
<evidence type="ECO:0000313" key="4">
    <source>
        <dbReference type="Proteomes" id="UP001176961"/>
    </source>
</evidence>
<name>A0AA36DLX2_CYLNA</name>
<protein>
    <submittedName>
        <fullName evidence="3">Uncharacterized protein</fullName>
    </submittedName>
</protein>
<keyword evidence="4" id="KW-1185">Reference proteome</keyword>
<sequence>MFKAVVVMTILVAAGVKARIPYKPEPREEYEIDISGDMGSGNLDNFDVGSGLPSISTLNVRGTMRTIVLSEVVANITRLLQRVQTFPMASSITELLTRLGQISPANVAMLANPNRQQDNELVDNVLVANNIINQMLSSSDEQLRRDPVNLAALVYASNNIAEYNRTHRIEREPEEDEGAAEIEPEDDGN</sequence>
<dbReference type="AlphaFoldDB" id="A0AA36DLX2"/>
<evidence type="ECO:0000256" key="1">
    <source>
        <dbReference type="SAM" id="MobiDB-lite"/>
    </source>
</evidence>
<dbReference type="Proteomes" id="UP001176961">
    <property type="component" value="Unassembled WGS sequence"/>
</dbReference>
<dbReference type="EMBL" id="CATQJL010000001">
    <property type="protein sequence ID" value="CAJ0590082.1"/>
    <property type="molecule type" value="Genomic_DNA"/>
</dbReference>